<organism evidence="1">
    <name type="scientific">Arundo donax</name>
    <name type="common">Giant reed</name>
    <name type="synonym">Donax arundinaceus</name>
    <dbReference type="NCBI Taxonomy" id="35708"/>
    <lineage>
        <taxon>Eukaryota</taxon>
        <taxon>Viridiplantae</taxon>
        <taxon>Streptophyta</taxon>
        <taxon>Embryophyta</taxon>
        <taxon>Tracheophyta</taxon>
        <taxon>Spermatophyta</taxon>
        <taxon>Magnoliopsida</taxon>
        <taxon>Liliopsida</taxon>
        <taxon>Poales</taxon>
        <taxon>Poaceae</taxon>
        <taxon>PACMAD clade</taxon>
        <taxon>Arundinoideae</taxon>
        <taxon>Arundineae</taxon>
        <taxon>Arundo</taxon>
    </lineage>
</organism>
<protein>
    <submittedName>
        <fullName evidence="1">Uncharacterized protein</fullName>
    </submittedName>
</protein>
<accession>A0A0A9BNB2</accession>
<proteinExistence type="predicted"/>
<reference evidence="1" key="1">
    <citation type="submission" date="2014-09" db="EMBL/GenBank/DDBJ databases">
        <authorList>
            <person name="Magalhaes I.L.F."/>
            <person name="Oliveira U."/>
            <person name="Santos F.R."/>
            <person name="Vidigal T.H.D.A."/>
            <person name="Brescovit A.D."/>
            <person name="Santos A.J."/>
        </authorList>
    </citation>
    <scope>NUCLEOTIDE SEQUENCE</scope>
    <source>
        <tissue evidence="1">Shoot tissue taken approximately 20 cm above the soil surface</tissue>
    </source>
</reference>
<dbReference type="AlphaFoldDB" id="A0A0A9BNB2"/>
<sequence length="37" mass="4609">MSWKQVCWLSIRKQTVQFSYLSDSWNNLRCELRHYDS</sequence>
<dbReference type="EMBL" id="GBRH01235185">
    <property type="protein sequence ID" value="JAD62710.1"/>
    <property type="molecule type" value="Transcribed_RNA"/>
</dbReference>
<reference evidence="1" key="2">
    <citation type="journal article" date="2015" name="Data Brief">
        <title>Shoot transcriptome of the giant reed, Arundo donax.</title>
        <authorList>
            <person name="Barrero R.A."/>
            <person name="Guerrero F.D."/>
            <person name="Moolhuijzen P."/>
            <person name="Goolsby J.A."/>
            <person name="Tidwell J."/>
            <person name="Bellgard S.E."/>
            <person name="Bellgard M.I."/>
        </authorList>
    </citation>
    <scope>NUCLEOTIDE SEQUENCE</scope>
    <source>
        <tissue evidence="1">Shoot tissue taken approximately 20 cm above the soil surface</tissue>
    </source>
</reference>
<evidence type="ECO:0000313" key="1">
    <source>
        <dbReference type="EMBL" id="JAD62710.1"/>
    </source>
</evidence>
<name>A0A0A9BNB2_ARUDO</name>